<keyword evidence="3" id="KW-1185">Reference proteome</keyword>
<evidence type="ECO:0000313" key="2">
    <source>
        <dbReference type="EMBL" id="MDT0496612.1"/>
    </source>
</evidence>
<gene>
    <name evidence="2" type="ORF">RM530_04425</name>
</gene>
<reference evidence="2 3" key="1">
    <citation type="submission" date="2023-09" db="EMBL/GenBank/DDBJ databases">
        <authorList>
            <person name="Rey-Velasco X."/>
        </authorList>
    </citation>
    <scope>NUCLEOTIDE SEQUENCE [LARGE SCALE GENOMIC DNA]</scope>
    <source>
        <strain evidence="2 3">W345</strain>
    </source>
</reference>
<dbReference type="PROSITE" id="PS51257">
    <property type="entry name" value="PROKAR_LIPOPROTEIN"/>
    <property type="match status" value="1"/>
</dbReference>
<organism evidence="2 3">
    <name type="scientific">Banduia mediterranea</name>
    <dbReference type="NCBI Taxonomy" id="3075609"/>
    <lineage>
        <taxon>Bacteria</taxon>
        <taxon>Pseudomonadati</taxon>
        <taxon>Pseudomonadota</taxon>
        <taxon>Gammaproteobacteria</taxon>
        <taxon>Nevskiales</taxon>
        <taxon>Algiphilaceae</taxon>
        <taxon>Banduia</taxon>
    </lineage>
</organism>
<proteinExistence type="predicted"/>
<dbReference type="Proteomes" id="UP001254608">
    <property type="component" value="Unassembled WGS sequence"/>
</dbReference>
<dbReference type="InterPro" id="IPR025491">
    <property type="entry name" value="DUF4382"/>
</dbReference>
<protein>
    <submittedName>
        <fullName evidence="2">DUF4382 domain-containing protein</fullName>
    </submittedName>
</protein>
<evidence type="ECO:0000313" key="3">
    <source>
        <dbReference type="Proteomes" id="UP001254608"/>
    </source>
</evidence>
<feature type="domain" description="DUF4382" evidence="1">
    <location>
        <begin position="34"/>
        <end position="172"/>
    </location>
</feature>
<dbReference type="EMBL" id="JAVRIC010000004">
    <property type="protein sequence ID" value="MDT0496612.1"/>
    <property type="molecule type" value="Genomic_DNA"/>
</dbReference>
<sequence>MQIQFWRLVLLLSWSSWRRTVLLITSAALVACDNGSITLSVTDTPADEVSRVVVQFSAVEFEDSGGDWERVELKPELQVDLLALRGGDSKVLIADESIPSGSYRRIRFVIDADSNGSESYVDRTNGGRIALEPDGGEDARPTVDFRFSLDDGDDVALTVDFDLRRGLIEPDDFSDPYRLRNALRVVDDEFSGRVRGTVSAALLSNACEPALYVFDGEDADVGDIGADNEPLTSVGLVAQNGSSGLSYSIGFLEAGDYTIAFTCDAEGDDPEDDDELSFRRERNFEIEEGEETILDIN</sequence>
<name>A0ABU2WFG3_9GAMM</name>
<dbReference type="Pfam" id="PF14321">
    <property type="entry name" value="DUF4382"/>
    <property type="match status" value="1"/>
</dbReference>
<accession>A0ABU2WFG3</accession>
<dbReference type="RefSeq" id="WP_311364001.1">
    <property type="nucleotide sequence ID" value="NZ_JAVRIC010000004.1"/>
</dbReference>
<comment type="caution">
    <text evidence="2">The sequence shown here is derived from an EMBL/GenBank/DDBJ whole genome shotgun (WGS) entry which is preliminary data.</text>
</comment>
<evidence type="ECO:0000259" key="1">
    <source>
        <dbReference type="Pfam" id="PF14321"/>
    </source>
</evidence>